<comment type="caution">
    <text evidence="2">The sequence shown here is derived from an EMBL/GenBank/DDBJ whole genome shotgun (WGS) entry which is preliminary data.</text>
</comment>
<evidence type="ECO:0000256" key="1">
    <source>
        <dbReference type="SAM" id="MobiDB-lite"/>
    </source>
</evidence>
<protein>
    <submittedName>
        <fullName evidence="2">Uncharacterized protein</fullName>
    </submittedName>
</protein>
<accession>A0AAJ0FF74</accession>
<proteinExistence type="predicted"/>
<evidence type="ECO:0000313" key="2">
    <source>
        <dbReference type="EMBL" id="KAK1758895.1"/>
    </source>
</evidence>
<feature type="compositionally biased region" description="Basic and acidic residues" evidence="1">
    <location>
        <begin position="40"/>
        <end position="106"/>
    </location>
</feature>
<dbReference type="Proteomes" id="UP001239445">
    <property type="component" value="Unassembled WGS sequence"/>
</dbReference>
<organism evidence="2 3">
    <name type="scientific">Echria macrotheca</name>
    <dbReference type="NCBI Taxonomy" id="438768"/>
    <lineage>
        <taxon>Eukaryota</taxon>
        <taxon>Fungi</taxon>
        <taxon>Dikarya</taxon>
        <taxon>Ascomycota</taxon>
        <taxon>Pezizomycotina</taxon>
        <taxon>Sordariomycetes</taxon>
        <taxon>Sordariomycetidae</taxon>
        <taxon>Sordariales</taxon>
        <taxon>Schizotheciaceae</taxon>
        <taxon>Echria</taxon>
    </lineage>
</organism>
<gene>
    <name evidence="2" type="ORF">QBC47DRAFT_356807</name>
</gene>
<dbReference type="AlphaFoldDB" id="A0AAJ0FF74"/>
<dbReference type="EMBL" id="MU839828">
    <property type="protein sequence ID" value="KAK1758895.1"/>
    <property type="molecule type" value="Genomic_DNA"/>
</dbReference>
<feature type="compositionally biased region" description="Polar residues" evidence="1">
    <location>
        <begin position="325"/>
        <end position="338"/>
    </location>
</feature>
<sequence>MINDSEDSKVSPAGGPTLHPTKPNSVVVGIAAVENTAGAEKTEAKSADKKSSEPKTPKAPNYDEKETQYKETDKRVIPDQTAEAKPETTETTDPREAEEQNRDTVTEAEIERPVNKYTINNYTPAYVGGSGPRLAPIGLLLSGQTHPNAKILDVVTQRIVAPGIPKEEAQQVRFYVVEQTDKPADPKKLVLCSKILNHVSALELERFEQERFDLKERVKDVEEELEKEPRVTRGKRKAALEQARAGDEKKKKLGLSLAARAWRRKNAARNALLSSSEIEETWVSKDYGSSCCNANKKMRFEIDLTKDHVDQPSPAARLVPVVTSPEGSSKQGNETSKISYLLGPNKDNSPRGSIQDHHHNSTTSHVDSTQEDKQHVVAGRKYSSRGEVNPLVDQPTIFPATLLDLDVPLLLSSCVPAVITPDSSCTQWYPYIMASNPLSVMFILDDVLLLHREQ</sequence>
<feature type="region of interest" description="Disordered" evidence="1">
    <location>
        <begin position="315"/>
        <end position="382"/>
    </location>
</feature>
<keyword evidence="3" id="KW-1185">Reference proteome</keyword>
<reference evidence="2" key="1">
    <citation type="submission" date="2023-06" db="EMBL/GenBank/DDBJ databases">
        <title>Genome-scale phylogeny and comparative genomics of the fungal order Sordariales.</title>
        <authorList>
            <consortium name="Lawrence Berkeley National Laboratory"/>
            <person name="Hensen N."/>
            <person name="Bonometti L."/>
            <person name="Westerberg I."/>
            <person name="Brannstrom I.O."/>
            <person name="Guillou S."/>
            <person name="Cros-Aarteil S."/>
            <person name="Calhoun S."/>
            <person name="Haridas S."/>
            <person name="Kuo A."/>
            <person name="Mondo S."/>
            <person name="Pangilinan J."/>
            <person name="Riley R."/>
            <person name="Labutti K."/>
            <person name="Andreopoulos B."/>
            <person name="Lipzen A."/>
            <person name="Chen C."/>
            <person name="Yanf M."/>
            <person name="Daum C."/>
            <person name="Ng V."/>
            <person name="Clum A."/>
            <person name="Steindorff A."/>
            <person name="Ohm R."/>
            <person name="Martin F."/>
            <person name="Silar P."/>
            <person name="Natvig D."/>
            <person name="Lalanne C."/>
            <person name="Gautier V."/>
            <person name="Ament-Velasquez S.L."/>
            <person name="Kruys A."/>
            <person name="Hutchinson M.I."/>
            <person name="Powell A.J."/>
            <person name="Barry K."/>
            <person name="Miller A.N."/>
            <person name="Grigoriev I.V."/>
            <person name="Debuchy R."/>
            <person name="Gladieux P."/>
            <person name="Thoren M.H."/>
            <person name="Johannesson H."/>
        </authorList>
    </citation>
    <scope>NUCLEOTIDE SEQUENCE</scope>
    <source>
        <strain evidence="2">PSN4</strain>
    </source>
</reference>
<feature type="region of interest" description="Disordered" evidence="1">
    <location>
        <begin position="1"/>
        <end position="106"/>
    </location>
</feature>
<evidence type="ECO:0000313" key="3">
    <source>
        <dbReference type="Proteomes" id="UP001239445"/>
    </source>
</evidence>
<name>A0AAJ0FF74_9PEZI</name>